<dbReference type="Pfam" id="PF00172">
    <property type="entry name" value="Zn_clus"/>
    <property type="match status" value="1"/>
</dbReference>
<keyword evidence="2" id="KW-0862">Zinc</keyword>
<evidence type="ECO:0008006" key="13">
    <source>
        <dbReference type="Google" id="ProtNLM"/>
    </source>
</evidence>
<dbReference type="SMART" id="SM00906">
    <property type="entry name" value="Fungal_trans"/>
    <property type="match status" value="1"/>
</dbReference>
<evidence type="ECO:0000256" key="5">
    <source>
        <dbReference type="ARBA" id="ARBA00023163"/>
    </source>
</evidence>
<proteinExistence type="predicted"/>
<evidence type="ECO:0000256" key="6">
    <source>
        <dbReference type="ARBA" id="ARBA00023242"/>
    </source>
</evidence>
<evidence type="ECO:0000259" key="10">
    <source>
        <dbReference type="PROSITE" id="PS50073"/>
    </source>
</evidence>
<evidence type="ECO:0000256" key="3">
    <source>
        <dbReference type="ARBA" id="ARBA00023015"/>
    </source>
</evidence>
<gene>
    <name evidence="11" type="ORF">B0J12DRAFT_101606</name>
</gene>
<dbReference type="PANTHER" id="PTHR31944:SF131">
    <property type="entry name" value="HEME-RESPONSIVE ZINC FINGER TRANSCRIPTION FACTOR HAP1"/>
    <property type="match status" value="1"/>
</dbReference>
<dbReference type="PROSITE" id="PS50048">
    <property type="entry name" value="ZN2_CY6_FUNGAL_2"/>
    <property type="match status" value="1"/>
</dbReference>
<dbReference type="InterPro" id="IPR051430">
    <property type="entry name" value="Fungal_TF_Env_Response"/>
</dbReference>
<evidence type="ECO:0000256" key="1">
    <source>
        <dbReference type="ARBA" id="ARBA00022723"/>
    </source>
</evidence>
<sequence>MEGPGSRPGSVPRDSSTSALRRRRRPALACQNCRVRKIKCDRRAPCNKCIRGKRAQSCAYVADGAPAVPDPRPSRPAPVPAKEPLTPQSRDEPVVRAVGSSNQTRLIESGPLQDVVERFGSHARPNPPGESTAAQTQPSVALAPSPDVPLKETYVKGQLFGASHWTNSVDHLPTMFRFEQLNHARYPHIRELLRKCKQNARKARKNLASFEASVSELREKVPPRNVADQLFHRYLQTFETVFRLHHVPSFGRDYEEYWSDSASANDGFIVKLLLVLALGTCFDDLDDTESWYPASLQWVVAAHAWAHSPFIKRRGGLAAVQIQCLLLLARQTHGVGGDTIWISAGTLLRTAMQLGLNRDPSHLLVSSSLEIEVRKRVWATTLELLTQASIDAGQPPLISVDDFDCGPPSAADDFELDASPCPQDHEVATHKSPQNDLLESLPVRLEITKFLNHFRSDPSYSTALELSARLTKSIRIPPILSQGSSESKLFQRKMLEFLTHRFLIVLHQGFAAKARSSPTFYFSRKMCLDASLLILNFEQPAPKSTYFTKLMSLGNGIFHTTLLQAASYIIIEQAFQQEEASSFPTLVTQSSLLSRQEQRQALRLYGDRLRETLKRGRANFKGYVLLECAVLQLDDTRGSSEGEKAAHLEKVLQDCADILAQASGTAETPPNRQETPGQHSSELGEFEFDIVSSNFALDFGTPNVGALSSSLFSDPTFWPFQE</sequence>
<evidence type="ECO:0000256" key="8">
    <source>
        <dbReference type="SAM" id="MobiDB-lite"/>
    </source>
</evidence>
<dbReference type="EMBL" id="JAGTJR010000014">
    <property type="protein sequence ID" value="KAH7049328.1"/>
    <property type="molecule type" value="Genomic_DNA"/>
</dbReference>
<reference evidence="11 12" key="1">
    <citation type="journal article" date="2021" name="Nat. Commun.">
        <title>Genetic determinants of endophytism in the Arabidopsis root mycobiome.</title>
        <authorList>
            <person name="Mesny F."/>
            <person name="Miyauchi S."/>
            <person name="Thiergart T."/>
            <person name="Pickel B."/>
            <person name="Atanasova L."/>
            <person name="Karlsson M."/>
            <person name="Huettel B."/>
            <person name="Barry K.W."/>
            <person name="Haridas S."/>
            <person name="Chen C."/>
            <person name="Bauer D."/>
            <person name="Andreopoulos W."/>
            <person name="Pangilinan J."/>
            <person name="LaButti K."/>
            <person name="Riley R."/>
            <person name="Lipzen A."/>
            <person name="Clum A."/>
            <person name="Drula E."/>
            <person name="Henrissat B."/>
            <person name="Kohler A."/>
            <person name="Grigoriev I.V."/>
            <person name="Martin F.M."/>
            <person name="Hacquard S."/>
        </authorList>
    </citation>
    <scope>NUCLEOTIDE SEQUENCE [LARGE SCALE GENOMIC DNA]</scope>
    <source>
        <strain evidence="11 12">MPI-SDFR-AT-0080</strain>
    </source>
</reference>
<feature type="domain" description="Zn(2)-C6 fungal-type" evidence="9">
    <location>
        <begin position="29"/>
        <end position="60"/>
    </location>
</feature>
<dbReference type="PANTHER" id="PTHR31944">
    <property type="entry name" value="HEME-RESPONSIVE ZINC FINGER TRANSCRIPTION FACTOR HAP1"/>
    <property type="match status" value="1"/>
</dbReference>
<organism evidence="11 12">
    <name type="scientific">Macrophomina phaseolina</name>
    <dbReference type="NCBI Taxonomy" id="35725"/>
    <lineage>
        <taxon>Eukaryota</taxon>
        <taxon>Fungi</taxon>
        <taxon>Dikarya</taxon>
        <taxon>Ascomycota</taxon>
        <taxon>Pezizomycotina</taxon>
        <taxon>Dothideomycetes</taxon>
        <taxon>Dothideomycetes incertae sedis</taxon>
        <taxon>Botryosphaeriales</taxon>
        <taxon>Botryosphaeriaceae</taxon>
        <taxon>Macrophomina</taxon>
    </lineage>
</organism>
<dbReference type="InterPro" id="IPR001138">
    <property type="entry name" value="Zn2Cys6_DnaBD"/>
</dbReference>
<keyword evidence="12" id="KW-1185">Reference proteome</keyword>
<dbReference type="CDD" id="cd12148">
    <property type="entry name" value="fungal_TF_MHR"/>
    <property type="match status" value="1"/>
</dbReference>
<comment type="caution">
    <text evidence="11">The sequence shown here is derived from an EMBL/GenBank/DDBJ whole genome shotgun (WGS) entry which is preliminary data.</text>
</comment>
<dbReference type="CDD" id="cd00067">
    <property type="entry name" value="GAL4"/>
    <property type="match status" value="1"/>
</dbReference>
<keyword evidence="5" id="KW-0804">Transcription</keyword>
<dbReference type="SMART" id="SM00066">
    <property type="entry name" value="GAL4"/>
    <property type="match status" value="1"/>
</dbReference>
<feature type="compositionally biased region" description="Pro residues" evidence="8">
    <location>
        <begin position="68"/>
        <end position="81"/>
    </location>
</feature>
<dbReference type="SUPFAM" id="SSF57701">
    <property type="entry name" value="Zn2/Cys6 DNA-binding domain"/>
    <property type="match status" value="1"/>
</dbReference>
<keyword evidence="3" id="KW-0805">Transcription regulation</keyword>
<dbReference type="InterPro" id="IPR001083">
    <property type="entry name" value="Cu_fist_DNA-bd_dom"/>
</dbReference>
<dbReference type="PROSITE" id="PS00463">
    <property type="entry name" value="ZN2_CY6_FUNGAL_1"/>
    <property type="match status" value="1"/>
</dbReference>
<keyword evidence="7" id="KW-0175">Coiled coil</keyword>
<protein>
    <recommendedName>
        <fullName evidence="13">Zn(2)-C6 fungal-type domain-containing protein</fullName>
    </recommendedName>
</protein>
<feature type="region of interest" description="Disordered" evidence="8">
    <location>
        <begin position="1"/>
        <end position="26"/>
    </location>
</feature>
<dbReference type="PROSITE" id="PS50073">
    <property type="entry name" value="COPPER_FIST_2"/>
    <property type="match status" value="1"/>
</dbReference>
<keyword evidence="1" id="KW-0479">Metal-binding</keyword>
<dbReference type="InterPro" id="IPR007219">
    <property type="entry name" value="XnlR_reg_dom"/>
</dbReference>
<evidence type="ECO:0000313" key="11">
    <source>
        <dbReference type="EMBL" id="KAH7049328.1"/>
    </source>
</evidence>
<feature type="region of interest" description="Disordered" evidence="8">
    <location>
        <begin position="66"/>
        <end position="94"/>
    </location>
</feature>
<dbReference type="Gene3D" id="4.10.240.10">
    <property type="entry name" value="Zn(2)-C6 fungal-type DNA-binding domain"/>
    <property type="match status" value="1"/>
</dbReference>
<dbReference type="Proteomes" id="UP000774617">
    <property type="component" value="Unassembled WGS sequence"/>
</dbReference>
<dbReference type="Pfam" id="PF04082">
    <property type="entry name" value="Fungal_trans"/>
    <property type="match status" value="1"/>
</dbReference>
<name>A0ABQ8G9U4_9PEZI</name>
<feature type="domain" description="Copper-fist" evidence="10">
    <location>
        <begin position="43"/>
        <end position="77"/>
    </location>
</feature>
<evidence type="ECO:0000256" key="7">
    <source>
        <dbReference type="SAM" id="Coils"/>
    </source>
</evidence>
<dbReference type="InterPro" id="IPR036864">
    <property type="entry name" value="Zn2-C6_fun-type_DNA-bd_sf"/>
</dbReference>
<evidence type="ECO:0000259" key="9">
    <source>
        <dbReference type="PROSITE" id="PS50048"/>
    </source>
</evidence>
<feature type="region of interest" description="Disordered" evidence="8">
    <location>
        <begin position="119"/>
        <end position="141"/>
    </location>
</feature>
<evidence type="ECO:0000256" key="2">
    <source>
        <dbReference type="ARBA" id="ARBA00022833"/>
    </source>
</evidence>
<feature type="coiled-coil region" evidence="7">
    <location>
        <begin position="193"/>
        <end position="220"/>
    </location>
</feature>
<evidence type="ECO:0000256" key="4">
    <source>
        <dbReference type="ARBA" id="ARBA00023125"/>
    </source>
</evidence>
<evidence type="ECO:0000313" key="12">
    <source>
        <dbReference type="Proteomes" id="UP000774617"/>
    </source>
</evidence>
<keyword evidence="4" id="KW-0238">DNA-binding</keyword>
<accession>A0ABQ8G9U4</accession>
<keyword evidence="6" id="KW-0539">Nucleus</keyword>